<evidence type="ECO:0000313" key="1">
    <source>
        <dbReference type="EMBL" id="MEI4551100.1"/>
    </source>
</evidence>
<protein>
    <submittedName>
        <fullName evidence="1">DUF2170 family protein</fullName>
    </submittedName>
</protein>
<dbReference type="EMBL" id="JBAWKS010000002">
    <property type="protein sequence ID" value="MEI4551100.1"/>
    <property type="molecule type" value="Genomic_DNA"/>
</dbReference>
<organism evidence="1 2">
    <name type="scientific">Pseudoalteromonas spongiae</name>
    <dbReference type="NCBI Taxonomy" id="298657"/>
    <lineage>
        <taxon>Bacteria</taxon>
        <taxon>Pseudomonadati</taxon>
        <taxon>Pseudomonadota</taxon>
        <taxon>Gammaproteobacteria</taxon>
        <taxon>Alteromonadales</taxon>
        <taxon>Pseudoalteromonadaceae</taxon>
        <taxon>Pseudoalteromonas</taxon>
    </lineage>
</organism>
<reference evidence="1 2" key="1">
    <citation type="submission" date="2023-12" db="EMBL/GenBank/DDBJ databases">
        <title>Friends and Foes: Symbiotic and Algicidal bacterial influence on Karenia brevis blooms.</title>
        <authorList>
            <person name="Fei C."/>
            <person name="Mohamed A.R."/>
            <person name="Booker A."/>
            <person name="Arshad M."/>
            <person name="Klass S."/>
            <person name="Ahn S."/>
            <person name="Gilbert P.M."/>
            <person name="Heil C.A."/>
            <person name="Martinez J.M."/>
            <person name="Amin S.A."/>
        </authorList>
    </citation>
    <scope>NUCLEOTIDE SEQUENCE [LARGE SCALE GENOMIC DNA]</scope>
    <source>
        <strain evidence="1 2">CE15</strain>
    </source>
</reference>
<dbReference type="InterPro" id="IPR019231">
    <property type="entry name" value="DUF2170"/>
</dbReference>
<comment type="caution">
    <text evidence="1">The sequence shown here is derived from an EMBL/GenBank/DDBJ whole genome shotgun (WGS) entry which is preliminary data.</text>
</comment>
<evidence type="ECO:0000313" key="2">
    <source>
        <dbReference type="Proteomes" id="UP001382455"/>
    </source>
</evidence>
<dbReference type="Proteomes" id="UP001382455">
    <property type="component" value="Unassembled WGS sequence"/>
</dbReference>
<name>A0ABU8EVU4_9GAMM</name>
<accession>A0ABU8EVU4</accession>
<sequence length="129" mass="14117">MAFNTEQLKTVFSTHPDWVVEQEGDCVSISNDEGIDVFVYAGETQVVAESVLFPVSSVTDASGLNELILKSHQLVPLSTVGISSISGQEYYVAFGALSVDSKDSVLVEEIESLFANIPEFLELYEDYIN</sequence>
<proteinExistence type="predicted"/>
<gene>
    <name evidence="1" type="ORF">WAE96_15615</name>
</gene>
<dbReference type="RefSeq" id="WP_105172560.1">
    <property type="nucleotide sequence ID" value="NZ_JBAWKS010000002.1"/>
</dbReference>
<dbReference type="Pfam" id="PF09938">
    <property type="entry name" value="DUF2170"/>
    <property type="match status" value="1"/>
</dbReference>
<keyword evidence="2" id="KW-1185">Reference proteome</keyword>